<dbReference type="Pfam" id="PF17775">
    <property type="entry name" value="YchJ_M-like"/>
    <property type="match status" value="1"/>
</dbReference>
<dbReference type="WBParaSite" id="ACRNAN_scaffold24.g18198.t1">
    <property type="protein sequence ID" value="ACRNAN_scaffold24.g18198.t1"/>
    <property type="gene ID" value="ACRNAN_scaffold24.g18198"/>
</dbReference>
<evidence type="ECO:0000256" key="1">
    <source>
        <dbReference type="SAM" id="MobiDB-lite"/>
    </source>
</evidence>
<dbReference type="Gene3D" id="3.40.50.1820">
    <property type="entry name" value="alpha/beta hydrolase"/>
    <property type="match status" value="1"/>
</dbReference>
<feature type="domain" description="YchJ-like middle NTF2-like" evidence="2">
    <location>
        <begin position="470"/>
        <end position="548"/>
    </location>
</feature>
<name>A0A914DD59_9BILA</name>
<dbReference type="AlphaFoldDB" id="A0A914DD59"/>
<proteinExistence type="predicted"/>
<dbReference type="InterPro" id="IPR029058">
    <property type="entry name" value="AB_hydrolase_fold"/>
</dbReference>
<dbReference type="SUPFAM" id="SSF53474">
    <property type="entry name" value="alpha/beta-Hydrolases"/>
    <property type="match status" value="1"/>
</dbReference>
<dbReference type="InterPro" id="IPR032710">
    <property type="entry name" value="NTF2-like_dom_sf"/>
</dbReference>
<evidence type="ECO:0000313" key="4">
    <source>
        <dbReference type="WBParaSite" id="ACRNAN_scaffold24.g18198.t1"/>
    </source>
</evidence>
<dbReference type="Proteomes" id="UP000887540">
    <property type="component" value="Unplaced"/>
</dbReference>
<dbReference type="SUPFAM" id="SSF54427">
    <property type="entry name" value="NTF2-like"/>
    <property type="match status" value="1"/>
</dbReference>
<keyword evidence="3" id="KW-1185">Reference proteome</keyword>
<evidence type="ECO:0000259" key="2">
    <source>
        <dbReference type="Pfam" id="PF17775"/>
    </source>
</evidence>
<feature type="region of interest" description="Disordered" evidence="1">
    <location>
        <begin position="256"/>
        <end position="297"/>
    </location>
</feature>
<feature type="compositionally biased region" description="Low complexity" evidence="1">
    <location>
        <begin position="265"/>
        <end position="281"/>
    </location>
</feature>
<protein>
    <recommendedName>
        <fullName evidence="2">YchJ-like middle NTF2-like domain-containing protein</fullName>
    </recommendedName>
</protein>
<feature type="region of interest" description="Disordered" evidence="1">
    <location>
        <begin position="56"/>
        <end position="94"/>
    </location>
</feature>
<organism evidence="3 4">
    <name type="scientific">Acrobeloides nanus</name>
    <dbReference type="NCBI Taxonomy" id="290746"/>
    <lineage>
        <taxon>Eukaryota</taxon>
        <taxon>Metazoa</taxon>
        <taxon>Ecdysozoa</taxon>
        <taxon>Nematoda</taxon>
        <taxon>Chromadorea</taxon>
        <taxon>Rhabditida</taxon>
        <taxon>Tylenchina</taxon>
        <taxon>Cephalobomorpha</taxon>
        <taxon>Cephaloboidea</taxon>
        <taxon>Cephalobidae</taxon>
        <taxon>Acrobeloides</taxon>
    </lineage>
</organism>
<feature type="compositionally biased region" description="Polar residues" evidence="1">
    <location>
        <begin position="77"/>
        <end position="88"/>
    </location>
</feature>
<dbReference type="Gene3D" id="3.10.450.50">
    <property type="match status" value="1"/>
</dbReference>
<accession>A0A914DD59</accession>
<evidence type="ECO:0000313" key="3">
    <source>
        <dbReference type="Proteomes" id="UP000887540"/>
    </source>
</evidence>
<sequence>MLQSLNQSSRAAQSAYGCRSVNGHCPDAGPSCAVDCRQVRPLELGRVSVACNMPDVSGRSSPAGPHPDASSARMTALSESPQSCSSKFPRSRGDASAGLCRRVETGMLDNGAILFDRRTTPFAIRRPEDEDGLSRVDGTSIALGVSEGVDDAPEPRVRVEAGEYFVVWAGMCRESRPCGRSRLEDVVLFDLAVSSADQSAQKATGVLGGAEQIARLYERVVLVFRHEHGGAALGGDLDLRVVEIDALDEAEKVAARLARGDGHQSSRSCTRNSTTRRVSSGRPPPGRLDSPPHIADRRRRALRRIRRERTPDMADTQTFDPDARAIPFAEEGVGPAVVLIAARRLTIDYLSPLSHSLATEDFRVVRVGARDDADAAAPTERAQDIVDLLDHLAIDHAWIGGHRDGGTVARFVALGHHDRVNGVLLLGVEDGDLPAPADGVPVLVIQGTADTITPPANGAALRDRAPGLDAAWLMHTWHPSTVPDVLDLDDSPRWRGLQIVDTVAGGPDDAHGVVEFRATYVDADGTLGVLHERSRFVRDGERWFYVDGDLFDQ</sequence>
<dbReference type="InterPro" id="IPR048469">
    <property type="entry name" value="YchJ-like_M"/>
</dbReference>
<reference evidence="4" key="1">
    <citation type="submission" date="2022-11" db="UniProtKB">
        <authorList>
            <consortium name="WormBaseParasite"/>
        </authorList>
    </citation>
    <scope>IDENTIFICATION</scope>
</reference>